<reference evidence="2 3" key="1">
    <citation type="journal article" date="2012" name="Science">
        <title>The Paleozoic origin of enzymatic lignin decomposition reconstructed from 31 fungal genomes.</title>
        <authorList>
            <person name="Floudas D."/>
            <person name="Binder M."/>
            <person name="Riley R."/>
            <person name="Barry K."/>
            <person name="Blanchette R.A."/>
            <person name="Henrissat B."/>
            <person name="Martinez A.T."/>
            <person name="Otillar R."/>
            <person name="Spatafora J.W."/>
            <person name="Yadav J.S."/>
            <person name="Aerts A."/>
            <person name="Benoit I."/>
            <person name="Boyd A."/>
            <person name="Carlson A."/>
            <person name="Copeland A."/>
            <person name="Coutinho P.M."/>
            <person name="de Vries R.P."/>
            <person name="Ferreira P."/>
            <person name="Findley K."/>
            <person name="Foster B."/>
            <person name="Gaskell J."/>
            <person name="Glotzer D."/>
            <person name="Gorecki P."/>
            <person name="Heitman J."/>
            <person name="Hesse C."/>
            <person name="Hori C."/>
            <person name="Igarashi K."/>
            <person name="Jurgens J.A."/>
            <person name="Kallen N."/>
            <person name="Kersten P."/>
            <person name="Kohler A."/>
            <person name="Kuees U."/>
            <person name="Kumar T.K.A."/>
            <person name="Kuo A."/>
            <person name="LaButti K."/>
            <person name="Larrondo L.F."/>
            <person name="Lindquist E."/>
            <person name="Ling A."/>
            <person name="Lombard V."/>
            <person name="Lucas S."/>
            <person name="Lundell T."/>
            <person name="Martin R."/>
            <person name="McLaughlin D.J."/>
            <person name="Morgenstern I."/>
            <person name="Morin E."/>
            <person name="Murat C."/>
            <person name="Nagy L.G."/>
            <person name="Nolan M."/>
            <person name="Ohm R.A."/>
            <person name="Patyshakuliyeva A."/>
            <person name="Rokas A."/>
            <person name="Ruiz-Duenas F.J."/>
            <person name="Sabat G."/>
            <person name="Salamov A."/>
            <person name="Samejima M."/>
            <person name="Schmutz J."/>
            <person name="Slot J.C."/>
            <person name="St John F."/>
            <person name="Stenlid J."/>
            <person name="Sun H."/>
            <person name="Sun S."/>
            <person name="Syed K."/>
            <person name="Tsang A."/>
            <person name="Wiebenga A."/>
            <person name="Young D."/>
            <person name="Pisabarro A."/>
            <person name="Eastwood D.C."/>
            <person name="Martin F."/>
            <person name="Cullen D."/>
            <person name="Grigoriev I.V."/>
            <person name="Hibbett D.S."/>
        </authorList>
    </citation>
    <scope>NUCLEOTIDE SEQUENCE</scope>
    <source>
        <strain evidence="3">FP-58527</strain>
    </source>
</reference>
<protein>
    <recommendedName>
        <fullName evidence="4">Glycosyltransferase family 1 protein</fullName>
    </recommendedName>
</protein>
<feature type="non-terminal residue" evidence="2">
    <location>
        <position position="1"/>
    </location>
</feature>
<dbReference type="Pfam" id="PF00201">
    <property type="entry name" value="UDPGT"/>
    <property type="match status" value="1"/>
</dbReference>
<dbReference type="CDD" id="cd03784">
    <property type="entry name" value="GT1_Gtf-like"/>
    <property type="match status" value="1"/>
</dbReference>
<dbReference type="Gene3D" id="3.40.50.2000">
    <property type="entry name" value="Glycogen Phosphorylase B"/>
    <property type="match status" value="2"/>
</dbReference>
<dbReference type="InterPro" id="IPR002213">
    <property type="entry name" value="UDP_glucos_trans"/>
</dbReference>
<dbReference type="Proteomes" id="UP000015241">
    <property type="component" value="Unassembled WGS sequence"/>
</dbReference>
<dbReference type="PANTHER" id="PTHR48045">
    <property type="entry name" value="UDP-GLYCOSYLTRANSFERASE 72B1"/>
    <property type="match status" value="1"/>
</dbReference>
<dbReference type="HOGENOM" id="CLU_001724_12_1_1"/>
<name>S8DIE9_FOMSC</name>
<gene>
    <name evidence="2" type="ORF">FOMPIDRAFT_1136463</name>
</gene>
<keyword evidence="1" id="KW-0808">Transferase</keyword>
<sequence length="441" mass="48775">VVGLPKESVNPLQHEALDEAFGQLFEDLSKGKPIICPTTGVVHPALPRVSCAVIDIYASRPLELIRKLGPGGVGVYVWYSPAATRLLTWNGPEDAGAKNHQLAGIAAGAERSGHSAFKLAAEICLARDGSVIKIPGLPPMYDYELFPQRIALIAFKPLTCPRTLEGCDGIILSTPECYEPETIQAVRRYYQRTSRSVYVCGPLTASEAPTQATAFERQHPETAAIEQMLDDVLKERGKGALLYVSFGSLFWPPVPNLLWALLEVVMELDIPFILGYASAWAVLPDAIQQKVDAYPYGLLSRWCPQHVILTHEATGWFLTHGGHNSVVEAISQGVPMICWPYQFDQPTNAIHMSCNLDIAYELYEVRTEDGLKPIHHLGRAPEGTEDSVRWEAKVILQLAFGEDGRRKRRNVEKLRARLREAWAEDGPATRELRAFVSSLGC</sequence>
<dbReference type="PANTHER" id="PTHR48045:SF31">
    <property type="entry name" value="UDP-GLYCOSYLTRANSFERASE 76B1-LIKE"/>
    <property type="match status" value="1"/>
</dbReference>
<evidence type="ECO:0000313" key="3">
    <source>
        <dbReference type="Proteomes" id="UP000015241"/>
    </source>
</evidence>
<dbReference type="InParanoid" id="S8DIE9"/>
<dbReference type="SUPFAM" id="SSF53756">
    <property type="entry name" value="UDP-Glycosyltransferase/glycogen phosphorylase"/>
    <property type="match status" value="1"/>
</dbReference>
<evidence type="ECO:0000256" key="1">
    <source>
        <dbReference type="ARBA" id="ARBA00022679"/>
    </source>
</evidence>
<dbReference type="EMBL" id="KE504284">
    <property type="protein sequence ID" value="EPS93301.1"/>
    <property type="molecule type" value="Genomic_DNA"/>
</dbReference>
<dbReference type="OrthoDB" id="5835829at2759"/>
<accession>S8DIE9</accession>
<dbReference type="eggNOG" id="KOG1192">
    <property type="taxonomic scope" value="Eukaryota"/>
</dbReference>
<dbReference type="GO" id="GO:0008194">
    <property type="term" value="F:UDP-glycosyltransferase activity"/>
    <property type="evidence" value="ECO:0007669"/>
    <property type="project" value="InterPro"/>
</dbReference>
<dbReference type="AlphaFoldDB" id="S8DIE9"/>
<evidence type="ECO:0008006" key="4">
    <source>
        <dbReference type="Google" id="ProtNLM"/>
    </source>
</evidence>
<keyword evidence="3" id="KW-1185">Reference proteome</keyword>
<dbReference type="STRING" id="743788.S8DIE9"/>
<evidence type="ECO:0000313" key="2">
    <source>
        <dbReference type="EMBL" id="EPS93301.1"/>
    </source>
</evidence>
<proteinExistence type="predicted"/>
<organism evidence="2 3">
    <name type="scientific">Fomitopsis schrenkii</name>
    <name type="common">Brown rot fungus</name>
    <dbReference type="NCBI Taxonomy" id="2126942"/>
    <lineage>
        <taxon>Eukaryota</taxon>
        <taxon>Fungi</taxon>
        <taxon>Dikarya</taxon>
        <taxon>Basidiomycota</taxon>
        <taxon>Agaricomycotina</taxon>
        <taxon>Agaricomycetes</taxon>
        <taxon>Polyporales</taxon>
        <taxon>Fomitopsis</taxon>
    </lineage>
</organism>